<dbReference type="EMBL" id="AWSJ01000381">
    <property type="protein sequence ID" value="ERI04525.1"/>
    <property type="molecule type" value="Genomic_DNA"/>
</dbReference>
<evidence type="ECO:0000313" key="1">
    <source>
        <dbReference type="EMBL" id="ERI04525.1"/>
    </source>
</evidence>
<accession>U1WPG6</accession>
<organism evidence="1 2">
    <name type="scientific">Aneurinibacillus aneurinilyticus ATCC 12856</name>
    <dbReference type="NCBI Taxonomy" id="649747"/>
    <lineage>
        <taxon>Bacteria</taxon>
        <taxon>Bacillati</taxon>
        <taxon>Bacillota</taxon>
        <taxon>Bacilli</taxon>
        <taxon>Bacillales</taxon>
        <taxon>Paenibacillaceae</taxon>
        <taxon>Aneurinibacillus group</taxon>
        <taxon>Aneurinibacillus</taxon>
    </lineage>
</organism>
<dbReference type="HOGENOM" id="CLU_3094997_0_0_9"/>
<sequence length="51" mass="5871">MRSFRAGNRLSCTYAALFRKATFGTCFASFLNNILGRIDKNEWVSMRYLDG</sequence>
<evidence type="ECO:0000313" key="2">
    <source>
        <dbReference type="Proteomes" id="UP000016511"/>
    </source>
</evidence>
<reference evidence="1 2" key="1">
    <citation type="submission" date="2013-08" db="EMBL/GenBank/DDBJ databases">
        <authorList>
            <person name="Weinstock G."/>
            <person name="Sodergren E."/>
            <person name="Wylie T."/>
            <person name="Fulton L."/>
            <person name="Fulton R."/>
            <person name="Fronick C."/>
            <person name="O'Laughlin M."/>
            <person name="Godfrey J."/>
            <person name="Miner T."/>
            <person name="Herter B."/>
            <person name="Appelbaum E."/>
            <person name="Cordes M."/>
            <person name="Lek S."/>
            <person name="Wollam A."/>
            <person name="Pepin K.H."/>
            <person name="Palsikar V.B."/>
            <person name="Mitreva M."/>
            <person name="Wilson R.K."/>
        </authorList>
    </citation>
    <scope>NUCLEOTIDE SEQUENCE [LARGE SCALE GENOMIC DNA]</scope>
    <source>
        <strain evidence="1 2">ATCC 12856</strain>
    </source>
</reference>
<name>U1WPG6_ANEAE</name>
<dbReference type="STRING" id="649747.HMPREF0083_06037"/>
<keyword evidence="2" id="KW-1185">Reference proteome</keyword>
<proteinExistence type="predicted"/>
<comment type="caution">
    <text evidence="1">The sequence shown here is derived from an EMBL/GenBank/DDBJ whole genome shotgun (WGS) entry which is preliminary data.</text>
</comment>
<dbReference type="Proteomes" id="UP000016511">
    <property type="component" value="Unassembled WGS sequence"/>
</dbReference>
<protein>
    <submittedName>
        <fullName evidence="1">Uncharacterized protein</fullName>
    </submittedName>
</protein>
<gene>
    <name evidence="1" type="ORF">HMPREF0083_06037</name>
</gene>
<dbReference type="AlphaFoldDB" id="U1WPG6"/>